<proteinExistence type="predicted"/>
<dbReference type="Proteomes" id="UP001497535">
    <property type="component" value="Unassembled WGS sequence"/>
</dbReference>
<sequence>MKERLRSNQQLRRIWNEIDVVWPMDPRKDCLRGGRTEPFKLHHICTSDEEIIYIDIPISICDEGDGIPSWISYCPDKRNTYTTA</sequence>
<evidence type="ECO:0000313" key="2">
    <source>
        <dbReference type="Proteomes" id="UP001497535"/>
    </source>
</evidence>
<gene>
    <name evidence="1" type="ORF">MENTE1834_LOCUS26729</name>
</gene>
<evidence type="ECO:0000313" key="1">
    <source>
        <dbReference type="EMBL" id="CAK5079605.1"/>
    </source>
</evidence>
<organism evidence="1 2">
    <name type="scientific">Meloidogyne enterolobii</name>
    <name type="common">Root-knot nematode worm</name>
    <name type="synonym">Meloidogyne mayaguensis</name>
    <dbReference type="NCBI Taxonomy" id="390850"/>
    <lineage>
        <taxon>Eukaryota</taxon>
        <taxon>Metazoa</taxon>
        <taxon>Ecdysozoa</taxon>
        <taxon>Nematoda</taxon>
        <taxon>Chromadorea</taxon>
        <taxon>Rhabditida</taxon>
        <taxon>Tylenchina</taxon>
        <taxon>Tylenchomorpha</taxon>
        <taxon>Tylenchoidea</taxon>
        <taxon>Meloidogynidae</taxon>
        <taxon>Meloidogyninae</taxon>
        <taxon>Meloidogyne</taxon>
    </lineage>
</organism>
<accession>A0ACB0ZKM5</accession>
<name>A0ACB0ZKM5_MELEN</name>
<keyword evidence="2" id="KW-1185">Reference proteome</keyword>
<protein>
    <submittedName>
        <fullName evidence="1">Uncharacterized protein</fullName>
    </submittedName>
</protein>
<reference evidence="1" key="1">
    <citation type="submission" date="2023-11" db="EMBL/GenBank/DDBJ databases">
        <authorList>
            <person name="Poullet M."/>
        </authorList>
    </citation>
    <scope>NUCLEOTIDE SEQUENCE</scope>
    <source>
        <strain evidence="1">E1834</strain>
    </source>
</reference>
<dbReference type="EMBL" id="CAVMJV010000038">
    <property type="protein sequence ID" value="CAK5079605.1"/>
    <property type="molecule type" value="Genomic_DNA"/>
</dbReference>
<comment type="caution">
    <text evidence="1">The sequence shown here is derived from an EMBL/GenBank/DDBJ whole genome shotgun (WGS) entry which is preliminary data.</text>
</comment>